<dbReference type="SUPFAM" id="SSF50249">
    <property type="entry name" value="Nucleic acid-binding proteins"/>
    <property type="match status" value="1"/>
</dbReference>
<evidence type="ECO:0000259" key="9">
    <source>
        <dbReference type="PROSITE" id="PS50886"/>
    </source>
</evidence>
<keyword evidence="2" id="KW-0963">Cytoplasm</keyword>
<evidence type="ECO:0000256" key="1">
    <source>
        <dbReference type="ARBA" id="ARBA00004496"/>
    </source>
</evidence>
<accession>A0AAV4MRH5</accession>
<dbReference type="Gene3D" id="2.40.50.140">
    <property type="entry name" value="Nucleic acid-binding proteins"/>
    <property type="match status" value="1"/>
</dbReference>
<comment type="caution">
    <text evidence="10">The sequence shown here is derived from an EMBL/GenBank/DDBJ whole genome shotgun (WGS) entry which is preliminary data.</text>
</comment>
<evidence type="ECO:0000256" key="4">
    <source>
        <dbReference type="ARBA" id="ARBA00022884"/>
    </source>
</evidence>
<dbReference type="PANTHER" id="PTHR11586">
    <property type="entry name" value="TRNA-AMINOACYLATION COFACTOR ARC1 FAMILY MEMBER"/>
    <property type="match status" value="1"/>
</dbReference>
<dbReference type="InterPro" id="IPR051270">
    <property type="entry name" value="Tyrosine-tRNA_ligase_regulator"/>
</dbReference>
<feature type="domain" description="TRNA-binding" evidence="9">
    <location>
        <begin position="205"/>
        <end position="306"/>
    </location>
</feature>
<protein>
    <submittedName>
        <fullName evidence="10">Aminoacyl tRNA synthase complex-interacting multifunctional protein 1</fullName>
    </submittedName>
</protein>
<feature type="compositionally biased region" description="Basic and acidic residues" evidence="8">
    <location>
        <begin position="163"/>
        <end position="203"/>
    </location>
</feature>
<dbReference type="GO" id="GO:0006412">
    <property type="term" value="P:translation"/>
    <property type="evidence" value="ECO:0007669"/>
    <property type="project" value="UniProtKB-KW"/>
</dbReference>
<feature type="region of interest" description="Disordered" evidence="8">
    <location>
        <begin position="138"/>
        <end position="203"/>
    </location>
</feature>
<keyword evidence="4 6" id="KW-0694">RNA-binding</keyword>
<dbReference type="AlphaFoldDB" id="A0AAV4MRH5"/>
<evidence type="ECO:0000313" key="11">
    <source>
        <dbReference type="Proteomes" id="UP001054837"/>
    </source>
</evidence>
<evidence type="ECO:0000256" key="7">
    <source>
        <dbReference type="SAM" id="Coils"/>
    </source>
</evidence>
<keyword evidence="7" id="KW-0175">Coiled coil</keyword>
<sequence length="366" mass="41272">MTSQNTCHRYLCKVTVELDIHVTEINKEQKKQIIAKANVFLISFRQKMENEEILKRIQRNAVRADEIVQFIRKELPCLQNAAAKIKEEKLSKEIQEKNLQLKKELEFWKNRVVELESMLGITQYPLPSESNKVNIVAKETNNKPPEKVTTESAPKSASTSKNIEPEMIKKDSNQAKKEPTAPKKEKAQKPAKAEKQPAEENKEVNVSRLDLRIGRILNAKKHPDAESLYVEEIDVEEDKPRTVVSGLVKFVPLEEMQNRMVVVLCNLKPAKMRGITSEAMVMCASTPEKVEILTPPPGCVPGDKVVCDEYPGVPDILLPPKKKIFEQVAPDLKTDSNCNATYKSAPLKVVDKGVVKSTTLTNVQIK</sequence>
<comment type="subcellular location">
    <subcellularLocation>
        <location evidence="1">Cytoplasm</location>
    </subcellularLocation>
</comment>
<feature type="compositionally biased region" description="Basic and acidic residues" evidence="8">
    <location>
        <begin position="140"/>
        <end position="149"/>
    </location>
</feature>
<evidence type="ECO:0000313" key="10">
    <source>
        <dbReference type="EMBL" id="GIX74433.1"/>
    </source>
</evidence>
<feature type="coiled-coil region" evidence="7">
    <location>
        <begin position="78"/>
        <end position="118"/>
    </location>
</feature>
<dbReference type="CDD" id="cd02799">
    <property type="entry name" value="tRNA_bind_EMAP-II_like"/>
    <property type="match status" value="1"/>
</dbReference>
<organism evidence="10 11">
    <name type="scientific">Caerostris darwini</name>
    <dbReference type="NCBI Taxonomy" id="1538125"/>
    <lineage>
        <taxon>Eukaryota</taxon>
        <taxon>Metazoa</taxon>
        <taxon>Ecdysozoa</taxon>
        <taxon>Arthropoda</taxon>
        <taxon>Chelicerata</taxon>
        <taxon>Arachnida</taxon>
        <taxon>Araneae</taxon>
        <taxon>Araneomorphae</taxon>
        <taxon>Entelegynae</taxon>
        <taxon>Araneoidea</taxon>
        <taxon>Araneidae</taxon>
        <taxon>Caerostris</taxon>
    </lineage>
</organism>
<proteinExistence type="predicted"/>
<dbReference type="Pfam" id="PF01588">
    <property type="entry name" value="tRNA_bind"/>
    <property type="match status" value="1"/>
</dbReference>
<keyword evidence="3 6" id="KW-0820">tRNA-binding</keyword>
<gene>
    <name evidence="10" type="primary">Aimp1</name>
    <name evidence="10" type="ORF">CDAR_235241</name>
</gene>
<dbReference type="FunFam" id="2.40.50.140:FF:000047">
    <property type="entry name" value="tyrosine--tRNA ligase, cytoplasmic isoform X2"/>
    <property type="match status" value="1"/>
</dbReference>
<dbReference type="InterPro" id="IPR012340">
    <property type="entry name" value="NA-bd_OB-fold"/>
</dbReference>
<evidence type="ECO:0000256" key="3">
    <source>
        <dbReference type="ARBA" id="ARBA00022555"/>
    </source>
</evidence>
<keyword evidence="5" id="KW-0648">Protein biosynthesis</keyword>
<dbReference type="GO" id="GO:0000049">
    <property type="term" value="F:tRNA binding"/>
    <property type="evidence" value="ECO:0007669"/>
    <property type="project" value="UniProtKB-UniRule"/>
</dbReference>
<dbReference type="GO" id="GO:0005737">
    <property type="term" value="C:cytoplasm"/>
    <property type="evidence" value="ECO:0007669"/>
    <property type="project" value="UniProtKB-SubCell"/>
</dbReference>
<feature type="compositionally biased region" description="Polar residues" evidence="8">
    <location>
        <begin position="150"/>
        <end position="162"/>
    </location>
</feature>
<evidence type="ECO:0000256" key="6">
    <source>
        <dbReference type="PROSITE-ProRule" id="PRU00209"/>
    </source>
</evidence>
<dbReference type="EMBL" id="BPLQ01000746">
    <property type="protein sequence ID" value="GIX74433.1"/>
    <property type="molecule type" value="Genomic_DNA"/>
</dbReference>
<dbReference type="Proteomes" id="UP001054837">
    <property type="component" value="Unassembled WGS sequence"/>
</dbReference>
<evidence type="ECO:0000256" key="8">
    <source>
        <dbReference type="SAM" id="MobiDB-lite"/>
    </source>
</evidence>
<reference evidence="10 11" key="1">
    <citation type="submission" date="2021-06" db="EMBL/GenBank/DDBJ databases">
        <title>Caerostris darwini draft genome.</title>
        <authorList>
            <person name="Kono N."/>
            <person name="Arakawa K."/>
        </authorList>
    </citation>
    <scope>NUCLEOTIDE SEQUENCE [LARGE SCALE GENOMIC DNA]</scope>
</reference>
<name>A0AAV4MRH5_9ARAC</name>
<evidence type="ECO:0000256" key="2">
    <source>
        <dbReference type="ARBA" id="ARBA00022490"/>
    </source>
</evidence>
<dbReference type="InterPro" id="IPR002547">
    <property type="entry name" value="tRNA-bd_dom"/>
</dbReference>
<dbReference type="PANTHER" id="PTHR11586:SF33">
    <property type="entry name" value="AMINOACYL TRNA SYNTHASE COMPLEX-INTERACTING MULTIFUNCTIONAL PROTEIN 1"/>
    <property type="match status" value="1"/>
</dbReference>
<evidence type="ECO:0000256" key="5">
    <source>
        <dbReference type="ARBA" id="ARBA00022917"/>
    </source>
</evidence>
<keyword evidence="11" id="KW-1185">Reference proteome</keyword>
<dbReference type="PROSITE" id="PS50886">
    <property type="entry name" value="TRBD"/>
    <property type="match status" value="1"/>
</dbReference>